<dbReference type="GO" id="GO:0004553">
    <property type="term" value="F:hydrolase activity, hydrolyzing O-glycosyl compounds"/>
    <property type="evidence" value="ECO:0007669"/>
    <property type="project" value="InterPro"/>
</dbReference>
<keyword evidence="1" id="KW-0378">Hydrolase</keyword>
<dbReference type="PROSITE" id="PS00659">
    <property type="entry name" value="GLYCOSYL_HYDROL_F5"/>
    <property type="match status" value="1"/>
</dbReference>
<dbReference type="Proteomes" id="UP000177053">
    <property type="component" value="Unassembled WGS sequence"/>
</dbReference>
<dbReference type="InterPro" id="IPR018087">
    <property type="entry name" value="Glyco_hydro_5_CS"/>
</dbReference>
<dbReference type="GO" id="GO:0005975">
    <property type="term" value="P:carbohydrate metabolic process"/>
    <property type="evidence" value="ECO:0007669"/>
    <property type="project" value="InterPro"/>
</dbReference>
<comment type="caution">
    <text evidence="3">The sequence shown here is derived from an EMBL/GenBank/DDBJ whole genome shotgun (WGS) entry which is preliminary data.</text>
</comment>
<name>A0A1F7X7C5_9BACT</name>
<gene>
    <name evidence="3" type="ORF">A2Z22_02865</name>
</gene>
<protein>
    <submittedName>
        <fullName evidence="3">Uncharacterized protein</fullName>
    </submittedName>
</protein>
<accession>A0A1F7X7C5</accession>
<evidence type="ECO:0000256" key="2">
    <source>
        <dbReference type="ARBA" id="ARBA00023295"/>
    </source>
</evidence>
<dbReference type="Gene3D" id="3.20.20.80">
    <property type="entry name" value="Glycosidases"/>
    <property type="match status" value="1"/>
</dbReference>
<proteinExistence type="predicted"/>
<sequence length="1371" mass="150242">MLPKTEFLKAKLKNIFSLPFVVFLLSFLLFSLFLTPPTSQAACYCDPIRADCRCQTTPPPSATYPTVEEGIPLSCDTQYEANTYYSRINPICGTNTETIPYCTWAAGAPDTNCHIICWGTQWTTDTGNIGDQERAYEQWGNTVRFNTFDSSTFAFCNGGIADQLTACRADVYCCGEPSNCNGQGNLSYNSCPDSYGNITPPDWCPTNPGPPGPPVQPTPFPGDYSCDEDTGDGAEFHTYRPYQASPCNTNKEDLALMCGNSLTLRDFPESLFSPGTGGSCSENDPLPSPPPGEQTSCCVISTYQNGDGKITCRYKQNIHREFAIDLAGAELPIMGNTEDVVNHANETDTYTDEQKVNEYVSWYLNGVNSNPAEYGPLDPRNDETAIDRLINFSGPLKKLMPHRKYRDIIAGSGSIGTDDEQGQVQEAGDTRHDQIVGCVVDAFRNLFDPGDWGKVEECYHGGHTMKKARLSTWENDIPPREEDFPNFKDWYYAYRRWHGDFCIRIFGLGWCVNNPFDPDWPATLFYDSPFSSTEDRVGDVEVKNLEINQVGDPGLIFSDVVVTTTPADLFFAHMEETLKLARDLQKTFVPKGEIDTLGEINVAPSATNPYCDLVRVRSNPGDNLFAGEIQTTLDYNVEYRCTYNELESDPSAPGYDDGDYCTGSTSWGPNGEPPGLGAECQHSSQSPEHTYCQTDYGRVDCCNVGDPTCNNGLGQTCCSGGWETITNDGFCEIESGGTARCVPNNYSGPSCILYPDDAGDPIPCPGNNFKCVTGVCNGPGITSLPNVECTYQVGYTLDLETRTPLIEEVWQRLVAGPYSVFQRIFPSVGPGGALGSIYDIPGATSVYYTPLLEGNPDTFSQAENWIGDPSNERSGPELYFPHVGSLHQYFLQCTQAALRPKGFGPTCPSGPARPGSTEICSEENTGLGFNIHFLASRSEAEIYDLLASVVQCGGPKIVRFWGCQSCHGIDGLSGIGNVLRVAEQSFPDLKFIIALEDFNAGPNTNPTAWYQNNDQPGEPYYNYVDQVMDTYGNHPQILVWELLNEPHCAGWLDCPTPFYNFINAISIRIAQTPGLTAYISPGMMGGYMTWQEYEAINDLPNVTANSCHYYVGYSGGGNPIDVCFEAINHKGNIDFFYVGEAGYSPCGADTCNQGCSTQDYLDRVDAMQADLAGLAPSIDAFVVWDYRTSGCGELSVMPNDPICSSLCDYGESGLPPGPPGSCAEAPPPHCSVDDLLSYCQNDPTLASYASQVCNLESGGVPNRINNRCQTRESYDFSIGLFQINLIAHCPSAFGPNTNPDTNYCEIIDDGTDCSMYDAYATNPITNCNQELRDCIEQYLDPNENRNFMSGLSQSCTSWNAWSNAKFSCNLP</sequence>
<dbReference type="EMBL" id="MGFS01000028">
    <property type="protein sequence ID" value="OGM10803.1"/>
    <property type="molecule type" value="Genomic_DNA"/>
</dbReference>
<evidence type="ECO:0000256" key="1">
    <source>
        <dbReference type="ARBA" id="ARBA00022801"/>
    </source>
</evidence>
<keyword evidence="2" id="KW-0326">Glycosidase</keyword>
<evidence type="ECO:0000313" key="4">
    <source>
        <dbReference type="Proteomes" id="UP000177053"/>
    </source>
</evidence>
<organism evidence="3 4">
    <name type="scientific">Candidatus Woesebacteria bacterium RBG_16_34_12</name>
    <dbReference type="NCBI Taxonomy" id="1802480"/>
    <lineage>
        <taxon>Bacteria</taxon>
        <taxon>Candidatus Woeseibacteriota</taxon>
    </lineage>
</organism>
<reference evidence="3 4" key="1">
    <citation type="journal article" date="2016" name="Nat. Commun.">
        <title>Thousands of microbial genomes shed light on interconnected biogeochemical processes in an aquifer system.</title>
        <authorList>
            <person name="Anantharaman K."/>
            <person name="Brown C.T."/>
            <person name="Hug L.A."/>
            <person name="Sharon I."/>
            <person name="Castelle C.J."/>
            <person name="Probst A.J."/>
            <person name="Thomas B.C."/>
            <person name="Singh A."/>
            <person name="Wilkins M.J."/>
            <person name="Karaoz U."/>
            <person name="Brodie E.L."/>
            <person name="Williams K.H."/>
            <person name="Hubbard S.S."/>
            <person name="Banfield J.F."/>
        </authorList>
    </citation>
    <scope>NUCLEOTIDE SEQUENCE [LARGE SCALE GENOMIC DNA]</scope>
</reference>
<dbReference type="SUPFAM" id="SSF51445">
    <property type="entry name" value="(Trans)glycosidases"/>
    <property type="match status" value="1"/>
</dbReference>
<dbReference type="InterPro" id="IPR017853">
    <property type="entry name" value="GH"/>
</dbReference>
<evidence type="ECO:0000313" key="3">
    <source>
        <dbReference type="EMBL" id="OGM10803.1"/>
    </source>
</evidence>